<dbReference type="SUPFAM" id="SSF48726">
    <property type="entry name" value="Immunoglobulin"/>
    <property type="match status" value="1"/>
</dbReference>
<keyword evidence="2" id="KW-0472">Membrane</keyword>
<accession>A0A7D9K846</accession>
<dbReference type="PANTHER" id="PTHR11640:SF158">
    <property type="entry name" value="V-SET AND IMMUNOGLOBULIN DOMAIN-CONTAINING PROTEIN 10-LIKE 2"/>
    <property type="match status" value="1"/>
</dbReference>
<evidence type="ECO:0000256" key="1">
    <source>
        <dbReference type="ARBA" id="ARBA00004479"/>
    </source>
</evidence>
<dbReference type="InterPro" id="IPR051275">
    <property type="entry name" value="Cell_adhesion_signaling"/>
</dbReference>
<dbReference type="PROSITE" id="PS50835">
    <property type="entry name" value="IG_LIKE"/>
    <property type="match status" value="1"/>
</dbReference>
<dbReference type="AlphaFoldDB" id="A0A7D9K846"/>
<evidence type="ECO:0000313" key="6">
    <source>
        <dbReference type="EMBL" id="CAB4042779.1"/>
    </source>
</evidence>
<comment type="subcellular location">
    <subcellularLocation>
        <location evidence="1">Membrane</location>
        <topology evidence="1">Single-pass type I membrane protein</topology>
    </subcellularLocation>
</comment>
<protein>
    <submittedName>
        <fullName evidence="6">Mucosa-associated lymphoid tissue lymphoma translocation 1-like isoform X1</fullName>
    </submittedName>
</protein>
<dbReference type="InterPro" id="IPR007110">
    <property type="entry name" value="Ig-like_dom"/>
</dbReference>
<proteinExistence type="predicted"/>
<dbReference type="SMART" id="SM00408">
    <property type="entry name" value="IGc2"/>
    <property type="match status" value="1"/>
</dbReference>
<keyword evidence="3" id="KW-1015">Disulfide bond</keyword>
<dbReference type="GO" id="GO:0098609">
    <property type="term" value="P:cell-cell adhesion"/>
    <property type="evidence" value="ECO:0007669"/>
    <property type="project" value="TreeGrafter"/>
</dbReference>
<gene>
    <name evidence="6" type="ORF">PACLA_8A039613</name>
</gene>
<keyword evidence="5" id="KW-0393">Immunoglobulin domain</keyword>
<dbReference type="Pfam" id="PF13927">
    <property type="entry name" value="Ig_3"/>
    <property type="match status" value="1"/>
</dbReference>
<dbReference type="GO" id="GO:0005911">
    <property type="term" value="C:cell-cell junction"/>
    <property type="evidence" value="ECO:0007669"/>
    <property type="project" value="TreeGrafter"/>
</dbReference>
<evidence type="ECO:0000256" key="2">
    <source>
        <dbReference type="ARBA" id="ARBA00023136"/>
    </source>
</evidence>
<evidence type="ECO:0000256" key="3">
    <source>
        <dbReference type="ARBA" id="ARBA00023157"/>
    </source>
</evidence>
<reference evidence="6" key="1">
    <citation type="submission" date="2020-04" db="EMBL/GenBank/DDBJ databases">
        <authorList>
            <person name="Alioto T."/>
            <person name="Alioto T."/>
            <person name="Gomez Garrido J."/>
        </authorList>
    </citation>
    <scope>NUCLEOTIDE SEQUENCE</scope>
    <source>
        <strain evidence="6">A484AB</strain>
    </source>
</reference>
<name>A0A7D9K846_PARCT</name>
<dbReference type="PANTHER" id="PTHR11640">
    <property type="entry name" value="NEPHRIN"/>
    <property type="match status" value="1"/>
</dbReference>
<dbReference type="GO" id="GO:0050839">
    <property type="term" value="F:cell adhesion molecule binding"/>
    <property type="evidence" value="ECO:0007669"/>
    <property type="project" value="TreeGrafter"/>
</dbReference>
<keyword evidence="4" id="KW-0325">Glycoprotein</keyword>
<feature type="non-terminal residue" evidence="6">
    <location>
        <position position="125"/>
    </location>
</feature>
<dbReference type="GO" id="GO:0005886">
    <property type="term" value="C:plasma membrane"/>
    <property type="evidence" value="ECO:0007669"/>
    <property type="project" value="TreeGrafter"/>
</dbReference>
<sequence>MATDGAYKCIVHNEENSVVSNEVTVRISKGPSKPDKSLPVDAKPVIINHPISANVLPGQHHTLRCQATGQQPMTYVWYKDAQALLNTNSSTLDFPAFGEEHIGSYCCQISNTCGAEVSQMAELAL</sequence>
<dbReference type="InterPro" id="IPR036179">
    <property type="entry name" value="Ig-like_dom_sf"/>
</dbReference>
<dbReference type="OrthoDB" id="6127080at2759"/>
<evidence type="ECO:0000256" key="5">
    <source>
        <dbReference type="ARBA" id="ARBA00023319"/>
    </source>
</evidence>
<evidence type="ECO:0000256" key="4">
    <source>
        <dbReference type="ARBA" id="ARBA00023180"/>
    </source>
</evidence>
<organism evidence="6 7">
    <name type="scientific">Paramuricea clavata</name>
    <name type="common">Red gorgonian</name>
    <name type="synonym">Violescent sea-whip</name>
    <dbReference type="NCBI Taxonomy" id="317549"/>
    <lineage>
        <taxon>Eukaryota</taxon>
        <taxon>Metazoa</taxon>
        <taxon>Cnidaria</taxon>
        <taxon>Anthozoa</taxon>
        <taxon>Octocorallia</taxon>
        <taxon>Malacalcyonacea</taxon>
        <taxon>Plexauridae</taxon>
        <taxon>Paramuricea</taxon>
    </lineage>
</organism>
<comment type="caution">
    <text evidence="6">The sequence shown here is derived from an EMBL/GenBank/DDBJ whole genome shotgun (WGS) entry which is preliminary data.</text>
</comment>
<dbReference type="Gene3D" id="2.60.40.10">
    <property type="entry name" value="Immunoglobulins"/>
    <property type="match status" value="1"/>
</dbReference>
<dbReference type="InterPro" id="IPR013783">
    <property type="entry name" value="Ig-like_fold"/>
</dbReference>
<dbReference type="InterPro" id="IPR003598">
    <property type="entry name" value="Ig_sub2"/>
</dbReference>
<dbReference type="EMBL" id="CACRXK020030806">
    <property type="protein sequence ID" value="CAB4042779.1"/>
    <property type="molecule type" value="Genomic_DNA"/>
</dbReference>
<evidence type="ECO:0000313" key="7">
    <source>
        <dbReference type="Proteomes" id="UP001152795"/>
    </source>
</evidence>
<dbReference type="Proteomes" id="UP001152795">
    <property type="component" value="Unassembled WGS sequence"/>
</dbReference>
<keyword evidence="7" id="KW-1185">Reference proteome</keyword>